<organism evidence="2 3">
    <name type="scientific">Vineibacter terrae</name>
    <dbReference type="NCBI Taxonomy" id="2586908"/>
    <lineage>
        <taxon>Bacteria</taxon>
        <taxon>Pseudomonadati</taxon>
        <taxon>Pseudomonadota</taxon>
        <taxon>Alphaproteobacteria</taxon>
        <taxon>Hyphomicrobiales</taxon>
        <taxon>Vineibacter</taxon>
    </lineage>
</organism>
<dbReference type="Proteomes" id="UP000321638">
    <property type="component" value="Unassembled WGS sequence"/>
</dbReference>
<dbReference type="RefSeq" id="WP_147850048.1">
    <property type="nucleotide sequence ID" value="NZ_VDUZ01000035.1"/>
</dbReference>
<reference evidence="2 3" key="1">
    <citation type="submission" date="2019-06" db="EMBL/GenBank/DDBJ databases">
        <title>New taxonomy in bacterial strain CC-CFT640, isolated from vineyard.</title>
        <authorList>
            <person name="Lin S.-Y."/>
            <person name="Tsai C.-F."/>
            <person name="Young C.-C."/>
        </authorList>
    </citation>
    <scope>NUCLEOTIDE SEQUENCE [LARGE SCALE GENOMIC DNA]</scope>
    <source>
        <strain evidence="2 3">CC-CFT640</strain>
    </source>
</reference>
<gene>
    <name evidence="2" type="ORF">FHP25_26735</name>
</gene>
<protein>
    <submittedName>
        <fullName evidence="2">Uncharacterized protein</fullName>
    </submittedName>
</protein>
<proteinExistence type="predicted"/>
<keyword evidence="1" id="KW-0732">Signal</keyword>
<accession>A0A5C8PEP0</accession>
<feature type="signal peptide" evidence="1">
    <location>
        <begin position="1"/>
        <end position="24"/>
    </location>
</feature>
<evidence type="ECO:0000313" key="2">
    <source>
        <dbReference type="EMBL" id="TXL72227.1"/>
    </source>
</evidence>
<feature type="chain" id="PRO_5022947774" evidence="1">
    <location>
        <begin position="25"/>
        <end position="249"/>
    </location>
</feature>
<keyword evidence="3" id="KW-1185">Reference proteome</keyword>
<dbReference type="EMBL" id="VDUZ01000035">
    <property type="protein sequence ID" value="TXL72227.1"/>
    <property type="molecule type" value="Genomic_DNA"/>
</dbReference>
<comment type="caution">
    <text evidence="2">The sequence shown here is derived from an EMBL/GenBank/DDBJ whole genome shotgun (WGS) entry which is preliminary data.</text>
</comment>
<name>A0A5C8PEP0_9HYPH</name>
<evidence type="ECO:0000313" key="3">
    <source>
        <dbReference type="Proteomes" id="UP000321638"/>
    </source>
</evidence>
<dbReference type="OrthoDB" id="7374925at2"/>
<evidence type="ECO:0000256" key="1">
    <source>
        <dbReference type="SAM" id="SignalP"/>
    </source>
</evidence>
<sequence length="249" mass="27261">MRRLLGTMGLVLLAGIVAIGPAAAQIVNEGDPVFLRFPDLRKRYFESSETKVAMHKFIAMPMPKQCAYFYVDVYSKPSMSDRDTREDALRNCRNNLQKYGPLGENYAVPCDCRIVIGRDKYRLDPHELPTMGYAPLSLFYRDSAGRQTRLHGYTEFGLQFRRGESGALTVYTPTGNQVCTGSITIPGAFSGNFSLNCPAARFTASGQLQFVQGQPKDHTIGRGATPNGGSVTMVVGLPSGAAQARYGTQ</sequence>
<dbReference type="AlphaFoldDB" id="A0A5C8PEP0"/>